<evidence type="ECO:0000256" key="4">
    <source>
        <dbReference type="SAM" id="MobiDB-lite"/>
    </source>
</evidence>
<keyword evidence="2" id="KW-0285">Flavoprotein</keyword>
<comment type="caution">
    <text evidence="6">The sequence shown here is derived from an EMBL/GenBank/DDBJ whole genome shotgun (WGS) entry which is preliminary data.</text>
</comment>
<dbReference type="Pfam" id="PF01494">
    <property type="entry name" value="FAD_binding_3"/>
    <property type="match status" value="1"/>
</dbReference>
<proteinExistence type="predicted"/>
<evidence type="ECO:0000313" key="7">
    <source>
        <dbReference type="Proteomes" id="UP001373496"/>
    </source>
</evidence>
<dbReference type="PANTHER" id="PTHR43004">
    <property type="entry name" value="TRK SYSTEM POTASSIUM UPTAKE PROTEIN"/>
    <property type="match status" value="1"/>
</dbReference>
<reference evidence="6 7" key="1">
    <citation type="submission" date="2024-03" db="EMBL/GenBank/DDBJ databases">
        <title>Draft genome sequence of Klenkia terrae.</title>
        <authorList>
            <person name="Duangmal K."/>
            <person name="Chantavorakit T."/>
        </authorList>
    </citation>
    <scope>NUCLEOTIDE SEQUENCE [LARGE SCALE GENOMIC DNA]</scope>
    <source>
        <strain evidence="6 7">JCM 17786</strain>
    </source>
</reference>
<dbReference type="InterPro" id="IPR050641">
    <property type="entry name" value="RIFMO-like"/>
</dbReference>
<dbReference type="Gene3D" id="3.30.70.2450">
    <property type="match status" value="1"/>
</dbReference>
<accession>A0ABU8E5Z3</accession>
<gene>
    <name evidence="6" type="ORF">UXQ13_11390</name>
</gene>
<name>A0ABU8E5Z3_9ACTN</name>
<sequence length="525" mass="58029">MTSREAQVMNPQPHAAQTQEAPHTDADVVVVGGGPSGLALAGELARSGVRVVLLERRMSGVQSRAGTILPRVLELFDSRGLAERFFARAREIRDNPFVPVHIWAGMKPVHWRNLDTRFPHRLILPQSTTEEILTEDCEAVGVEMVRGATVAGLVQDEDGVTLDVDMEDGPARRVTARWVVGCDGGRSAVRKAVGIDFVGRDETFTGIIVDIAMVAPWPEVRKVTDNDRGWVNAYPFARGDDPVLRFNIVHVDSRLAAKNEPVTTEEVRRDLTEILEMDLEFDDLLWASRYTDAMRLADRFREGRVFLVGDSTRIHYPASGVGMNFCLQDAFNLGWKLAAVVKGQARPELLDTYEAERRPVVEALLESVNAQCAVQFDFSVGGIAYKRFFERELMPLPDVNRRLALDLNGLAVDYPTPAGSHRLAGRRVHDVELQTEQGTTRIGELLRGMDFLLLDLTGDDPYRDSKHGAAPVQVVSGVPTLCPDELRGVGSLLVRPDGYVAWAEDGPGDPARADAAIDQWLEVVR</sequence>
<dbReference type="SUPFAM" id="SSF51905">
    <property type="entry name" value="FAD/NAD(P)-binding domain"/>
    <property type="match status" value="1"/>
</dbReference>
<keyword evidence="3" id="KW-0274">FAD</keyword>
<protein>
    <submittedName>
        <fullName evidence="6">FAD-dependent oxidoreductase</fullName>
    </submittedName>
</protein>
<dbReference type="RefSeq" id="WP_336392308.1">
    <property type="nucleotide sequence ID" value="NZ_JBAPLV010000011.1"/>
</dbReference>
<evidence type="ECO:0000256" key="3">
    <source>
        <dbReference type="ARBA" id="ARBA00022827"/>
    </source>
</evidence>
<feature type="domain" description="FAD-binding" evidence="5">
    <location>
        <begin position="25"/>
        <end position="366"/>
    </location>
</feature>
<organism evidence="6 7">
    <name type="scientific">Klenkia terrae</name>
    <dbReference type="NCBI Taxonomy" id="1052259"/>
    <lineage>
        <taxon>Bacteria</taxon>
        <taxon>Bacillati</taxon>
        <taxon>Actinomycetota</taxon>
        <taxon>Actinomycetes</taxon>
        <taxon>Geodermatophilales</taxon>
        <taxon>Geodermatophilaceae</taxon>
        <taxon>Klenkia</taxon>
    </lineage>
</organism>
<dbReference type="InterPro" id="IPR036188">
    <property type="entry name" value="FAD/NAD-bd_sf"/>
</dbReference>
<evidence type="ECO:0000256" key="2">
    <source>
        <dbReference type="ARBA" id="ARBA00022630"/>
    </source>
</evidence>
<dbReference type="PRINTS" id="PR00420">
    <property type="entry name" value="RNGMNOXGNASE"/>
</dbReference>
<evidence type="ECO:0000256" key="1">
    <source>
        <dbReference type="ARBA" id="ARBA00001974"/>
    </source>
</evidence>
<dbReference type="Gene3D" id="3.50.50.60">
    <property type="entry name" value="FAD/NAD(P)-binding domain"/>
    <property type="match status" value="1"/>
</dbReference>
<feature type="region of interest" description="Disordered" evidence="4">
    <location>
        <begin position="1"/>
        <end position="23"/>
    </location>
</feature>
<evidence type="ECO:0000259" key="5">
    <source>
        <dbReference type="Pfam" id="PF01494"/>
    </source>
</evidence>
<dbReference type="PANTHER" id="PTHR43004:SF19">
    <property type="entry name" value="BINDING MONOOXYGENASE, PUTATIVE (JCVI)-RELATED"/>
    <property type="match status" value="1"/>
</dbReference>
<evidence type="ECO:0000313" key="6">
    <source>
        <dbReference type="EMBL" id="MEI4279068.1"/>
    </source>
</evidence>
<dbReference type="Pfam" id="PF21274">
    <property type="entry name" value="Rng_hyd_C"/>
    <property type="match status" value="1"/>
</dbReference>
<dbReference type="InterPro" id="IPR002938">
    <property type="entry name" value="FAD-bd"/>
</dbReference>
<keyword evidence="7" id="KW-1185">Reference proteome</keyword>
<dbReference type="EMBL" id="JBAPLV010000011">
    <property type="protein sequence ID" value="MEI4279068.1"/>
    <property type="molecule type" value="Genomic_DNA"/>
</dbReference>
<dbReference type="Proteomes" id="UP001373496">
    <property type="component" value="Unassembled WGS sequence"/>
</dbReference>
<dbReference type="Gene3D" id="3.40.30.120">
    <property type="match status" value="1"/>
</dbReference>
<comment type="cofactor">
    <cofactor evidence="1">
        <name>FAD</name>
        <dbReference type="ChEBI" id="CHEBI:57692"/>
    </cofactor>
</comment>